<evidence type="ECO:0000256" key="1">
    <source>
        <dbReference type="SAM" id="Phobius"/>
    </source>
</evidence>
<dbReference type="EnsemblMetazoa" id="GPAI013106-RA">
    <property type="protein sequence ID" value="GPAI013106-PA"/>
    <property type="gene ID" value="GPAI013106"/>
</dbReference>
<keyword evidence="1" id="KW-1133">Transmembrane helix</keyword>
<evidence type="ECO:0000313" key="2">
    <source>
        <dbReference type="EnsemblMetazoa" id="GPAI013106-PA"/>
    </source>
</evidence>
<dbReference type="AlphaFoldDB" id="A0A1A9ZFM9"/>
<organism evidence="2 3">
    <name type="scientific">Glossina pallidipes</name>
    <name type="common">Tsetse fly</name>
    <dbReference type="NCBI Taxonomy" id="7398"/>
    <lineage>
        <taxon>Eukaryota</taxon>
        <taxon>Metazoa</taxon>
        <taxon>Ecdysozoa</taxon>
        <taxon>Arthropoda</taxon>
        <taxon>Hexapoda</taxon>
        <taxon>Insecta</taxon>
        <taxon>Pterygota</taxon>
        <taxon>Neoptera</taxon>
        <taxon>Endopterygota</taxon>
        <taxon>Diptera</taxon>
        <taxon>Brachycera</taxon>
        <taxon>Muscomorpha</taxon>
        <taxon>Hippoboscoidea</taxon>
        <taxon>Glossinidae</taxon>
        <taxon>Glossina</taxon>
    </lineage>
</organism>
<keyword evidence="1" id="KW-0472">Membrane</keyword>
<proteinExistence type="predicted"/>
<protein>
    <submittedName>
        <fullName evidence="2">Uncharacterized protein</fullName>
    </submittedName>
</protein>
<dbReference type="Proteomes" id="UP000092445">
    <property type="component" value="Unassembled WGS sequence"/>
</dbReference>
<keyword evidence="1" id="KW-0812">Transmembrane</keyword>
<reference evidence="3" key="1">
    <citation type="submission" date="2014-03" db="EMBL/GenBank/DDBJ databases">
        <authorList>
            <person name="Aksoy S."/>
            <person name="Warren W."/>
            <person name="Wilson R.K."/>
        </authorList>
    </citation>
    <scope>NUCLEOTIDE SEQUENCE [LARGE SCALE GENOMIC DNA]</scope>
    <source>
        <strain evidence="3">IAEA</strain>
    </source>
</reference>
<accession>A0A1A9ZFM9</accession>
<reference evidence="2" key="2">
    <citation type="submission" date="2020-05" db="UniProtKB">
        <authorList>
            <consortium name="EnsemblMetazoa"/>
        </authorList>
    </citation>
    <scope>IDENTIFICATION</scope>
    <source>
        <strain evidence="2">IAEA</strain>
    </source>
</reference>
<feature type="transmembrane region" description="Helical" evidence="1">
    <location>
        <begin position="6"/>
        <end position="27"/>
    </location>
</feature>
<name>A0A1A9ZFM9_GLOPL</name>
<evidence type="ECO:0000313" key="3">
    <source>
        <dbReference type="Proteomes" id="UP000092445"/>
    </source>
</evidence>
<dbReference type="VEuPathDB" id="VectorBase:GPAI013106"/>
<sequence>MLQKCFYWIFATVFVPTQFLPLLTLSLTNKGFGHGLICLRIVVRFATRVECLSTTTTTTTTTSTITLSLWLLKKQHMNTACMAVMQYGRITRYLGNKLRSFT</sequence>
<keyword evidence="3" id="KW-1185">Reference proteome</keyword>